<evidence type="ECO:0000256" key="1">
    <source>
        <dbReference type="SAM" id="MobiDB-lite"/>
    </source>
</evidence>
<dbReference type="Proteomes" id="UP000007264">
    <property type="component" value="Unassembled WGS sequence"/>
</dbReference>
<evidence type="ECO:0000313" key="3">
    <source>
        <dbReference type="Proteomes" id="UP000007264"/>
    </source>
</evidence>
<protein>
    <submittedName>
        <fullName evidence="2">Uncharacterized protein</fullName>
    </submittedName>
</protein>
<dbReference type="GeneID" id="17044231"/>
<comment type="caution">
    <text evidence="2">The sequence shown here is derived from an EMBL/GenBank/DDBJ whole genome shotgun (WGS) entry which is preliminary data.</text>
</comment>
<sequence length="124" mass="12425">MLAENDRLPGTATQDLRVLTTRGTEEMERELAAKAAAAAEKVMHFPAAAAGGVGDAGNGALGLAAVGALRVDASGPSSQLGGGHARLSGARAQPAPLVQPAVPVRRPGQGGAKAFQYVVSPFRS</sequence>
<keyword evidence="3" id="KW-1185">Reference proteome</keyword>
<reference evidence="2 3" key="1">
    <citation type="journal article" date="2012" name="Genome Biol.">
        <title>The genome of the polar eukaryotic microalga coccomyxa subellipsoidea reveals traits of cold adaptation.</title>
        <authorList>
            <person name="Blanc G."/>
            <person name="Agarkova I."/>
            <person name="Grimwood J."/>
            <person name="Kuo A."/>
            <person name="Brueggeman A."/>
            <person name="Dunigan D."/>
            <person name="Gurnon J."/>
            <person name="Ladunga I."/>
            <person name="Lindquist E."/>
            <person name="Lucas S."/>
            <person name="Pangilinan J."/>
            <person name="Proschold T."/>
            <person name="Salamov A."/>
            <person name="Schmutz J."/>
            <person name="Weeks D."/>
            <person name="Yamada T."/>
            <person name="Claverie J.M."/>
            <person name="Grigoriev I."/>
            <person name="Van Etten J."/>
            <person name="Lomsadze A."/>
            <person name="Borodovsky M."/>
        </authorList>
    </citation>
    <scope>NUCLEOTIDE SEQUENCE [LARGE SCALE GENOMIC DNA]</scope>
    <source>
        <strain evidence="2 3">C-169</strain>
    </source>
</reference>
<dbReference type="AlphaFoldDB" id="I0Z6F8"/>
<evidence type="ECO:0000313" key="2">
    <source>
        <dbReference type="EMBL" id="EIE26227.1"/>
    </source>
</evidence>
<accession>I0Z6F8</accession>
<proteinExistence type="predicted"/>
<name>I0Z6F8_COCSC</name>
<dbReference type="KEGG" id="csl:COCSUDRAFT_61208"/>
<dbReference type="EMBL" id="AGSI01000003">
    <property type="protein sequence ID" value="EIE26227.1"/>
    <property type="molecule type" value="Genomic_DNA"/>
</dbReference>
<gene>
    <name evidence="2" type="ORF">COCSUDRAFT_61208</name>
</gene>
<organism evidence="2 3">
    <name type="scientific">Coccomyxa subellipsoidea (strain C-169)</name>
    <name type="common">Green microalga</name>
    <dbReference type="NCBI Taxonomy" id="574566"/>
    <lineage>
        <taxon>Eukaryota</taxon>
        <taxon>Viridiplantae</taxon>
        <taxon>Chlorophyta</taxon>
        <taxon>core chlorophytes</taxon>
        <taxon>Trebouxiophyceae</taxon>
        <taxon>Trebouxiophyceae incertae sedis</taxon>
        <taxon>Coccomyxaceae</taxon>
        <taxon>Coccomyxa</taxon>
        <taxon>Coccomyxa subellipsoidea</taxon>
    </lineage>
</organism>
<feature type="region of interest" description="Disordered" evidence="1">
    <location>
        <begin position="75"/>
        <end position="94"/>
    </location>
</feature>
<dbReference type="RefSeq" id="XP_005650771.1">
    <property type="nucleotide sequence ID" value="XM_005650714.1"/>
</dbReference>